<dbReference type="PANTHER" id="PTHR11451">
    <property type="entry name" value="THREONINE-TRNA LIGASE"/>
    <property type="match status" value="1"/>
</dbReference>
<dbReference type="EMBL" id="DVAB01000023">
    <property type="protein sequence ID" value="HIK00402.1"/>
    <property type="molecule type" value="Genomic_DNA"/>
</dbReference>
<evidence type="ECO:0000256" key="6">
    <source>
        <dbReference type="ARBA" id="ARBA00022741"/>
    </source>
</evidence>
<evidence type="ECO:0000256" key="13">
    <source>
        <dbReference type="HAMAP-Rule" id="MF_00184"/>
    </source>
</evidence>
<evidence type="ECO:0000313" key="16">
    <source>
        <dbReference type="Proteomes" id="UP000646946"/>
    </source>
</evidence>
<dbReference type="InterPro" id="IPR023509">
    <property type="entry name" value="DTD-like_sf"/>
</dbReference>
<evidence type="ECO:0000256" key="11">
    <source>
        <dbReference type="ARBA" id="ARBA00023146"/>
    </source>
</evidence>
<feature type="domain" description="Aminoacyl-transfer RNA synthetases class-II family profile" evidence="14">
    <location>
        <begin position="183"/>
        <end position="459"/>
    </location>
</feature>
<sequence length="562" mass="65399">MKTLLQHVDYIRYEVTRETKLAQKISEKEKKGAMEECLFVRFASEKSDEGNEKEIVEKTIADLKDVLKQINCKKVFLYPYVHLLYGTEPSSPQTALKIMDMLEEQLKKEDIEVEHAPFGYYKMFEMKCKGHPLSELSRVITAGKEENPITKKLAKQTARIDKEKLSENDHRILGPKLGLFSFQEVGPGTVFFHNKGMIIRNKLIEFWRAEHKKADYQEINTPIILDKSLWQVSGHWEHYKDLMFFTKDEDREFALKPMNCPGAILVYKSSYRSYRELPLRLAELGLVNRNELSGVLAGLFRLRSFTQDDAHIFATEEQVEGEIERVVKLTDYFYKKFGFEYYVELSTRPEKSMGTDEQWKKAEKGLEDALKNLKLKYKVNKGEGAFYGPKIDFHIKDSLGRNWQCATVQVDFQQPQRFDLSYVDRDGKQKMPVIIHRVIYGSIERFIGILVEHYKGAFPLWLAPAQVTVLSMSDKNVKYAEGVRKKLEEAGLKVISDFEPNTIDYKVRNAELQKINYILVCGEKEEEKKTIAVRSHKEGKVQYGVKIEEFVKDALKQIEEMK</sequence>
<evidence type="ECO:0000256" key="9">
    <source>
        <dbReference type="ARBA" id="ARBA00022884"/>
    </source>
</evidence>
<dbReference type="Gene3D" id="3.50.80.10">
    <property type="entry name" value="D-tyrosyl-tRNA(Tyr) deacylase"/>
    <property type="match status" value="1"/>
</dbReference>
<comment type="catalytic activity">
    <reaction evidence="12 13">
        <text>tRNA(Thr) + L-threonine + ATP = L-threonyl-tRNA(Thr) + AMP + diphosphate + H(+)</text>
        <dbReference type="Rhea" id="RHEA:24624"/>
        <dbReference type="Rhea" id="RHEA-COMP:9670"/>
        <dbReference type="Rhea" id="RHEA-COMP:9704"/>
        <dbReference type="ChEBI" id="CHEBI:15378"/>
        <dbReference type="ChEBI" id="CHEBI:30616"/>
        <dbReference type="ChEBI" id="CHEBI:33019"/>
        <dbReference type="ChEBI" id="CHEBI:57926"/>
        <dbReference type="ChEBI" id="CHEBI:78442"/>
        <dbReference type="ChEBI" id="CHEBI:78534"/>
        <dbReference type="ChEBI" id="CHEBI:456215"/>
        <dbReference type="EC" id="6.1.1.3"/>
    </reaction>
</comment>
<dbReference type="CDD" id="cd00771">
    <property type="entry name" value="ThrRS_core"/>
    <property type="match status" value="1"/>
</dbReference>
<dbReference type="Pfam" id="PF08915">
    <property type="entry name" value="tRNA-Thr_ED"/>
    <property type="match status" value="1"/>
</dbReference>
<keyword evidence="6 13" id="KW-0547">Nucleotide-binding</keyword>
<dbReference type="GO" id="GO:0008270">
    <property type="term" value="F:zinc ion binding"/>
    <property type="evidence" value="ECO:0007669"/>
    <property type="project" value="InterPro"/>
</dbReference>
<name>A0A832V3N2_9ARCH</name>
<feature type="binding site" evidence="13">
    <location>
        <position position="260"/>
    </location>
    <ligand>
        <name>Zn(2+)</name>
        <dbReference type="ChEBI" id="CHEBI:29105"/>
        <note>catalytic</note>
    </ligand>
</feature>
<evidence type="ECO:0000256" key="2">
    <source>
        <dbReference type="ARBA" id="ARBA00022490"/>
    </source>
</evidence>
<comment type="subunit">
    <text evidence="13">Homodimer.</text>
</comment>
<evidence type="ECO:0000256" key="8">
    <source>
        <dbReference type="ARBA" id="ARBA00022840"/>
    </source>
</evidence>
<dbReference type="NCBIfam" id="TIGR00418">
    <property type="entry name" value="thrS"/>
    <property type="match status" value="1"/>
</dbReference>
<keyword evidence="3 13" id="KW-0820">tRNA-binding</keyword>
<dbReference type="SUPFAM" id="SSF52954">
    <property type="entry name" value="Class II aaRS ABD-related"/>
    <property type="match status" value="1"/>
</dbReference>
<dbReference type="InterPro" id="IPR036621">
    <property type="entry name" value="Anticodon-bd_dom_sf"/>
</dbReference>
<dbReference type="GO" id="GO:0000049">
    <property type="term" value="F:tRNA binding"/>
    <property type="evidence" value="ECO:0007669"/>
    <property type="project" value="UniProtKB-KW"/>
</dbReference>
<dbReference type="GO" id="GO:0005524">
    <property type="term" value="F:ATP binding"/>
    <property type="evidence" value="ECO:0007669"/>
    <property type="project" value="UniProtKB-UniRule"/>
</dbReference>
<feature type="binding site" evidence="13">
    <location>
        <position position="311"/>
    </location>
    <ligand>
        <name>Zn(2+)</name>
        <dbReference type="ChEBI" id="CHEBI:29105"/>
        <note>catalytic</note>
    </ligand>
</feature>
<dbReference type="Gene3D" id="3.40.50.800">
    <property type="entry name" value="Anticodon-binding domain"/>
    <property type="match status" value="1"/>
</dbReference>
<evidence type="ECO:0000256" key="4">
    <source>
        <dbReference type="ARBA" id="ARBA00022598"/>
    </source>
</evidence>
<keyword evidence="5 13" id="KW-0479">Metal-binding</keyword>
<keyword evidence="8 13" id="KW-0067">ATP-binding</keyword>
<comment type="cofactor">
    <cofactor evidence="13">
        <name>Zn(2+)</name>
        <dbReference type="ChEBI" id="CHEBI:29105"/>
    </cofactor>
    <text evidence="13">Binds 1 zinc ion per subunit.</text>
</comment>
<accession>A0A832V3N2</accession>
<protein>
    <recommendedName>
        <fullName evidence="13">Threonine--tRNA ligase</fullName>
        <ecNumber evidence="13">6.1.1.3</ecNumber>
    </recommendedName>
    <alternativeName>
        <fullName evidence="13">Threonyl-tRNA synthetase</fullName>
        <shortName evidence="13">ThrRS</shortName>
    </alternativeName>
</protein>
<organism evidence="15 16">
    <name type="scientific">Candidatus Naiadarchaeum limnaeum</name>
    <dbReference type="NCBI Taxonomy" id="2756139"/>
    <lineage>
        <taxon>Archaea</taxon>
        <taxon>Candidatus Undinarchaeota</taxon>
        <taxon>Candidatus Undinarchaeia</taxon>
        <taxon>Candidatus Naiadarchaeales</taxon>
        <taxon>Candidatus Naiadarchaeaceae</taxon>
        <taxon>Candidatus Naiadarchaeum</taxon>
    </lineage>
</organism>
<dbReference type="GO" id="GO:0006435">
    <property type="term" value="P:threonyl-tRNA aminoacylation"/>
    <property type="evidence" value="ECO:0007669"/>
    <property type="project" value="UniProtKB-UniRule"/>
</dbReference>
<reference evidence="15 16" key="1">
    <citation type="journal article" name="Nat. Commun.">
        <title>Undinarchaeota illuminate DPANN phylogeny and the impact of gene transfer on archaeal evolution.</title>
        <authorList>
            <person name="Dombrowski N."/>
            <person name="Williams T.A."/>
            <person name="Sun J."/>
            <person name="Woodcroft B.J."/>
            <person name="Lee J.H."/>
            <person name="Minh B.Q."/>
            <person name="Rinke C."/>
            <person name="Spang A."/>
        </authorList>
    </citation>
    <scope>NUCLEOTIDE SEQUENCE [LARGE SCALE GENOMIC DNA]</scope>
    <source>
        <strain evidence="15">MAG_bin1129</strain>
    </source>
</reference>
<evidence type="ECO:0000256" key="5">
    <source>
        <dbReference type="ARBA" id="ARBA00022723"/>
    </source>
</evidence>
<dbReference type="InterPro" id="IPR033728">
    <property type="entry name" value="ThrRS_core"/>
</dbReference>
<dbReference type="HAMAP" id="MF_00184">
    <property type="entry name" value="Thr_tRNA_synth"/>
    <property type="match status" value="1"/>
</dbReference>
<evidence type="ECO:0000259" key="14">
    <source>
        <dbReference type="PROSITE" id="PS50862"/>
    </source>
</evidence>
<evidence type="ECO:0000256" key="3">
    <source>
        <dbReference type="ARBA" id="ARBA00022555"/>
    </source>
</evidence>
<dbReference type="Pfam" id="PF00587">
    <property type="entry name" value="tRNA-synt_2b"/>
    <property type="match status" value="1"/>
</dbReference>
<evidence type="ECO:0000256" key="10">
    <source>
        <dbReference type="ARBA" id="ARBA00022917"/>
    </source>
</evidence>
<comment type="subcellular location">
    <subcellularLocation>
        <location evidence="13">Cytoplasm</location>
    </subcellularLocation>
</comment>
<dbReference type="PRINTS" id="PR01047">
    <property type="entry name" value="TRNASYNTHTHR"/>
</dbReference>
<keyword evidence="9 13" id="KW-0694">RNA-binding</keyword>
<comment type="caution">
    <text evidence="13">Lacks conserved residue(s) required for the propagation of feature annotation.</text>
</comment>
<keyword evidence="2 13" id="KW-0963">Cytoplasm</keyword>
<dbReference type="InterPro" id="IPR047246">
    <property type="entry name" value="ThrRS_anticodon"/>
</dbReference>
<evidence type="ECO:0000256" key="12">
    <source>
        <dbReference type="ARBA" id="ARBA00049515"/>
    </source>
</evidence>
<feature type="binding site" evidence="13">
    <location>
        <position position="436"/>
    </location>
    <ligand>
        <name>Zn(2+)</name>
        <dbReference type="ChEBI" id="CHEBI:29105"/>
        <note>catalytic</note>
    </ligand>
</feature>
<dbReference type="InterPro" id="IPR006195">
    <property type="entry name" value="aa-tRNA-synth_II"/>
</dbReference>
<dbReference type="Gene3D" id="3.30.930.10">
    <property type="entry name" value="Bira Bifunctional Protein, Domain 2"/>
    <property type="match status" value="1"/>
</dbReference>
<evidence type="ECO:0000256" key="1">
    <source>
        <dbReference type="ARBA" id="ARBA00008226"/>
    </source>
</evidence>
<dbReference type="Proteomes" id="UP000646946">
    <property type="component" value="Unassembled WGS sequence"/>
</dbReference>
<comment type="similarity">
    <text evidence="1 13">Belongs to the class-II aminoacyl-tRNA synthetase family.</text>
</comment>
<dbReference type="PANTHER" id="PTHR11451:SF44">
    <property type="entry name" value="THREONINE--TRNA LIGASE, CHLOROPLASTIC_MITOCHONDRIAL 2"/>
    <property type="match status" value="1"/>
</dbReference>
<dbReference type="SUPFAM" id="SSF55681">
    <property type="entry name" value="Class II aaRS and biotin synthetases"/>
    <property type="match status" value="1"/>
</dbReference>
<proteinExistence type="inferred from homology"/>
<gene>
    <name evidence="13 15" type="primary">thrS</name>
    <name evidence="15" type="ORF">H1016_02570</name>
</gene>
<dbReference type="AlphaFoldDB" id="A0A832V3N2"/>
<keyword evidence="16" id="KW-1185">Reference proteome</keyword>
<keyword evidence="10 13" id="KW-0648">Protein biosynthesis</keyword>
<dbReference type="FunFam" id="3.30.930.10:FF:000002">
    <property type="entry name" value="Threonine--tRNA ligase"/>
    <property type="match status" value="1"/>
</dbReference>
<keyword evidence="11 13" id="KW-0030">Aminoacyl-tRNA synthetase</keyword>
<dbReference type="InterPro" id="IPR004154">
    <property type="entry name" value="Anticodon-bd"/>
</dbReference>
<dbReference type="GO" id="GO:0004829">
    <property type="term" value="F:threonine-tRNA ligase activity"/>
    <property type="evidence" value="ECO:0007669"/>
    <property type="project" value="UniProtKB-UniRule"/>
</dbReference>
<dbReference type="PROSITE" id="PS50862">
    <property type="entry name" value="AA_TRNA_LIGASE_II"/>
    <property type="match status" value="1"/>
</dbReference>
<dbReference type="InterPro" id="IPR002320">
    <property type="entry name" value="Thr-tRNA-ligase_IIa"/>
</dbReference>
<dbReference type="CDD" id="cd00860">
    <property type="entry name" value="ThrRS_anticodon"/>
    <property type="match status" value="1"/>
</dbReference>
<dbReference type="InterPro" id="IPR002314">
    <property type="entry name" value="aa-tRNA-synt_IIb"/>
</dbReference>
<dbReference type="Pfam" id="PF03129">
    <property type="entry name" value="HGTP_anticodon"/>
    <property type="match status" value="1"/>
</dbReference>
<keyword evidence="4 13" id="KW-0436">Ligase</keyword>
<comment type="caution">
    <text evidence="15">The sequence shown here is derived from an EMBL/GenBank/DDBJ whole genome shotgun (WGS) entry which is preliminary data.</text>
</comment>
<evidence type="ECO:0000313" key="15">
    <source>
        <dbReference type="EMBL" id="HIK00402.1"/>
    </source>
</evidence>
<keyword evidence="7 13" id="KW-0862">Zinc</keyword>
<evidence type="ECO:0000256" key="7">
    <source>
        <dbReference type="ARBA" id="ARBA00022833"/>
    </source>
</evidence>
<dbReference type="EC" id="6.1.1.3" evidence="13"/>
<dbReference type="GO" id="GO:0005737">
    <property type="term" value="C:cytoplasm"/>
    <property type="evidence" value="ECO:0007669"/>
    <property type="project" value="UniProtKB-SubCell"/>
</dbReference>
<dbReference type="FunFam" id="3.40.50.800:FF:000001">
    <property type="entry name" value="Threonine--tRNA ligase"/>
    <property type="match status" value="1"/>
</dbReference>
<dbReference type="InterPro" id="IPR015011">
    <property type="entry name" value="Threonyl-tRNA_syn_edit_dom_arc"/>
</dbReference>
<dbReference type="InterPro" id="IPR045864">
    <property type="entry name" value="aa-tRNA-synth_II/BPL/LPL"/>
</dbReference>